<name>A0A5E8BVB1_9ASCO</name>
<accession>A0A5E8BVB1</accession>
<keyword evidence="2" id="KW-1185">Reference proteome</keyword>
<dbReference type="InterPro" id="IPR025204">
    <property type="entry name" value="CENP-L"/>
</dbReference>
<evidence type="ECO:0000313" key="1">
    <source>
        <dbReference type="EMBL" id="VVT53387.1"/>
    </source>
</evidence>
<dbReference type="Pfam" id="PF13092">
    <property type="entry name" value="CENP-L"/>
    <property type="match status" value="1"/>
</dbReference>
<protein>
    <submittedName>
        <fullName evidence="1">Uncharacterized protein</fullName>
    </submittedName>
</protein>
<gene>
    <name evidence="1" type="ORF">SAPINGB_P003548</name>
</gene>
<sequence length="333" mass="37284">MSGPEDLFYDAAVTVLKGPSLYLFDEARIPDYQVSLKQALLASKDKPLSTEALYLGASAADRAEAKLLAGIDPEILKVKWKHQDVLTVPGLSDNVSYDASVVFIKLSRTHIQKFCLLTRLHVERESVTQRQSRRRNRKNKQTLNHTDYLTSKVVLIANATPQVLAIFTSWASKTFDTLFKPIPLLSSQLMLAQYDDIFNGLRGSSPTQLQKESSYLTFDTSAFTATTNDSEDITFSSSSAIKEITVSILGSDLAGYFGQLEPNQTLSSIVFYHYFNITGIDLTKLPLKKFTTKSLIMAASGNFRIEGSGSYWRDQDSSQFWKFIQKIAEEKIN</sequence>
<dbReference type="RefSeq" id="XP_031854156.1">
    <property type="nucleotide sequence ID" value="XM_031998265.1"/>
</dbReference>
<proteinExistence type="predicted"/>
<dbReference type="GeneID" id="43582365"/>
<reference evidence="1 2" key="1">
    <citation type="submission" date="2019-09" db="EMBL/GenBank/DDBJ databases">
        <authorList>
            <person name="Brejova B."/>
        </authorList>
    </citation>
    <scope>NUCLEOTIDE SEQUENCE [LARGE SCALE GENOMIC DNA]</scope>
</reference>
<dbReference type="Proteomes" id="UP000398389">
    <property type="component" value="Unassembled WGS sequence"/>
</dbReference>
<dbReference type="EMBL" id="CABVLU010000003">
    <property type="protein sequence ID" value="VVT53387.1"/>
    <property type="molecule type" value="Genomic_DNA"/>
</dbReference>
<evidence type="ECO:0000313" key="2">
    <source>
        <dbReference type="Proteomes" id="UP000398389"/>
    </source>
</evidence>
<organism evidence="1 2">
    <name type="scientific">Magnusiomyces paraingens</name>
    <dbReference type="NCBI Taxonomy" id="2606893"/>
    <lineage>
        <taxon>Eukaryota</taxon>
        <taxon>Fungi</taxon>
        <taxon>Dikarya</taxon>
        <taxon>Ascomycota</taxon>
        <taxon>Saccharomycotina</taxon>
        <taxon>Dipodascomycetes</taxon>
        <taxon>Dipodascales</taxon>
        <taxon>Dipodascaceae</taxon>
        <taxon>Magnusiomyces</taxon>
    </lineage>
</organism>
<dbReference type="AlphaFoldDB" id="A0A5E8BVB1"/>